<dbReference type="PROSITE" id="PS01223">
    <property type="entry name" value="PROA"/>
    <property type="match status" value="1"/>
</dbReference>
<comment type="caution">
    <text evidence="9">The sequence shown here is derived from an EMBL/GenBank/DDBJ whole genome shotgun (WGS) entry which is preliminary data.</text>
</comment>
<dbReference type="Gene3D" id="3.40.605.10">
    <property type="entry name" value="Aldehyde Dehydrogenase, Chain A, domain 1"/>
    <property type="match status" value="1"/>
</dbReference>
<evidence type="ECO:0000256" key="4">
    <source>
        <dbReference type="ARBA" id="ARBA00022857"/>
    </source>
</evidence>
<proteinExistence type="inferred from homology"/>
<dbReference type="NCBIfam" id="NF001221">
    <property type="entry name" value="PRK00197.1"/>
    <property type="match status" value="1"/>
</dbReference>
<evidence type="ECO:0000259" key="8">
    <source>
        <dbReference type="Pfam" id="PF00171"/>
    </source>
</evidence>
<keyword evidence="7" id="KW-0963">Cytoplasm</keyword>
<dbReference type="GO" id="GO:0050661">
    <property type="term" value="F:NADP binding"/>
    <property type="evidence" value="ECO:0007669"/>
    <property type="project" value="InterPro"/>
</dbReference>
<dbReference type="EC" id="1.2.1.41" evidence="7"/>
<evidence type="ECO:0000256" key="1">
    <source>
        <dbReference type="ARBA" id="ARBA00004985"/>
    </source>
</evidence>
<dbReference type="InterPro" id="IPR020593">
    <property type="entry name" value="G-glutamylP_reductase_CS"/>
</dbReference>
<accession>A0A9D1MV92</accession>
<dbReference type="EMBL" id="DVNM01000024">
    <property type="protein sequence ID" value="HIU69222.1"/>
    <property type="molecule type" value="Genomic_DNA"/>
</dbReference>
<comment type="function">
    <text evidence="7">Catalyzes the NADPH-dependent reduction of L-glutamate 5-phosphate into L-glutamate 5-semialdehyde and phosphate. The product spontaneously undergoes cyclization to form 1-pyrroline-5-carboxylate.</text>
</comment>
<dbReference type="FunFam" id="3.40.309.10:FF:000006">
    <property type="entry name" value="Gamma-glutamyl phosphate reductase"/>
    <property type="match status" value="1"/>
</dbReference>
<sequence length="412" mass="44702">MTDFELKLSEAKNFLADVDSAQKNAALLRIASDLVERQDEIIEANRQDIEAGRAAGLSDGLIDRLTLGPARIAGVAEGVRQVAALEDPCGRVLETVQRPNGLVIKKVSVPIGVIGIIYESRPNVTADAAALCIKSSNAVVLRGGKEAIRSNIAISEIMRDAVAKEGFPKDVIYLVQDTSRASAQKMMKMKGVLDCLIPRGGKGLIQSVVENSTVPVIETGSGNCHIYIDASADVEQAVNIVFNAKTQRVSVCNACESLVIHSEILPKVLPGIVQKLKTKQVEVRGDERARAVCPELVPATEEDFGTEYLDYIISVKTVDSLEEAIDHINRYSTKHSEAILTQNMENAEKFMRLVDSSSVYVNASTRFTDGFEFGLGAEIGISTQKLHARGPMGLRELTTTKYLIYGSGQIRE</sequence>
<comment type="similarity">
    <text evidence="7">Belongs to the gamma-glutamyl phosphate reductase family.</text>
</comment>
<name>A0A9D1MV92_9FIRM</name>
<dbReference type="GO" id="GO:0055129">
    <property type="term" value="P:L-proline biosynthetic process"/>
    <property type="evidence" value="ECO:0007669"/>
    <property type="project" value="UniProtKB-UniRule"/>
</dbReference>
<dbReference type="NCBIfam" id="TIGR00407">
    <property type="entry name" value="proA"/>
    <property type="match status" value="1"/>
</dbReference>
<reference evidence="9" key="1">
    <citation type="submission" date="2020-10" db="EMBL/GenBank/DDBJ databases">
        <authorList>
            <person name="Gilroy R."/>
        </authorList>
    </citation>
    <scope>NUCLEOTIDE SEQUENCE</scope>
    <source>
        <strain evidence="9">CHK176-6737</strain>
    </source>
</reference>
<dbReference type="PANTHER" id="PTHR11063:SF8">
    <property type="entry name" value="DELTA-1-PYRROLINE-5-CARBOXYLATE SYNTHASE"/>
    <property type="match status" value="1"/>
</dbReference>
<feature type="domain" description="Aldehyde dehydrogenase" evidence="8">
    <location>
        <begin position="312"/>
        <end position="374"/>
    </location>
</feature>
<keyword evidence="2 7" id="KW-0028">Amino-acid biosynthesis</keyword>
<evidence type="ECO:0000256" key="5">
    <source>
        <dbReference type="ARBA" id="ARBA00023002"/>
    </source>
</evidence>
<dbReference type="InterPro" id="IPR016162">
    <property type="entry name" value="Ald_DH_N"/>
</dbReference>
<keyword evidence="3 7" id="KW-0641">Proline biosynthesis</keyword>
<dbReference type="Proteomes" id="UP000824125">
    <property type="component" value="Unassembled WGS sequence"/>
</dbReference>
<reference evidence="9" key="2">
    <citation type="journal article" date="2021" name="PeerJ">
        <title>Extensive microbial diversity within the chicken gut microbiome revealed by metagenomics and culture.</title>
        <authorList>
            <person name="Gilroy R."/>
            <person name="Ravi A."/>
            <person name="Getino M."/>
            <person name="Pursley I."/>
            <person name="Horton D.L."/>
            <person name="Alikhan N.F."/>
            <person name="Baker D."/>
            <person name="Gharbi K."/>
            <person name="Hall N."/>
            <person name="Watson M."/>
            <person name="Adriaenssens E.M."/>
            <person name="Foster-Nyarko E."/>
            <person name="Jarju S."/>
            <person name="Secka A."/>
            <person name="Antonio M."/>
            <person name="Oren A."/>
            <person name="Chaudhuri R.R."/>
            <person name="La Ragione R."/>
            <person name="Hildebrand F."/>
            <person name="Pallen M.J."/>
        </authorList>
    </citation>
    <scope>NUCLEOTIDE SEQUENCE</scope>
    <source>
        <strain evidence="9">CHK176-6737</strain>
    </source>
</reference>
<dbReference type="Gene3D" id="3.40.309.10">
    <property type="entry name" value="Aldehyde Dehydrogenase, Chain A, domain 2"/>
    <property type="match status" value="1"/>
</dbReference>
<dbReference type="InterPro" id="IPR016163">
    <property type="entry name" value="Ald_DH_C"/>
</dbReference>
<organism evidence="9 10">
    <name type="scientific">Candidatus Scybalenecus merdavium</name>
    <dbReference type="NCBI Taxonomy" id="2840939"/>
    <lineage>
        <taxon>Bacteria</taxon>
        <taxon>Bacillati</taxon>
        <taxon>Bacillota</taxon>
        <taxon>Clostridia</taxon>
        <taxon>Eubacteriales</taxon>
        <taxon>Oscillospiraceae</taxon>
        <taxon>Oscillospiraceae incertae sedis</taxon>
        <taxon>Candidatus Scybalenecus</taxon>
    </lineage>
</organism>
<keyword evidence="4 7" id="KW-0521">NADP</keyword>
<dbReference type="InterPro" id="IPR015590">
    <property type="entry name" value="Aldehyde_DH_dom"/>
</dbReference>
<evidence type="ECO:0000256" key="7">
    <source>
        <dbReference type="HAMAP-Rule" id="MF_00412"/>
    </source>
</evidence>
<evidence type="ECO:0000313" key="9">
    <source>
        <dbReference type="EMBL" id="HIU69222.1"/>
    </source>
</evidence>
<dbReference type="SUPFAM" id="SSF53720">
    <property type="entry name" value="ALDH-like"/>
    <property type="match status" value="1"/>
</dbReference>
<comment type="subcellular location">
    <subcellularLocation>
        <location evidence="7">Cytoplasm</location>
    </subcellularLocation>
</comment>
<dbReference type="PIRSF" id="PIRSF000151">
    <property type="entry name" value="GPR"/>
    <property type="match status" value="1"/>
</dbReference>
<evidence type="ECO:0000256" key="3">
    <source>
        <dbReference type="ARBA" id="ARBA00022650"/>
    </source>
</evidence>
<dbReference type="AlphaFoldDB" id="A0A9D1MV92"/>
<dbReference type="HAMAP" id="MF_00412">
    <property type="entry name" value="ProA"/>
    <property type="match status" value="1"/>
</dbReference>
<dbReference type="InterPro" id="IPR016161">
    <property type="entry name" value="Ald_DH/histidinol_DH"/>
</dbReference>
<evidence type="ECO:0000313" key="10">
    <source>
        <dbReference type="Proteomes" id="UP000824125"/>
    </source>
</evidence>
<dbReference type="InterPro" id="IPR000965">
    <property type="entry name" value="GPR_dom"/>
</dbReference>
<keyword evidence="5 7" id="KW-0560">Oxidoreductase</keyword>
<dbReference type="CDD" id="cd07079">
    <property type="entry name" value="ALDH_F18-19_ProA-GPR"/>
    <property type="match status" value="1"/>
</dbReference>
<evidence type="ECO:0000256" key="6">
    <source>
        <dbReference type="ARBA" id="ARBA00049024"/>
    </source>
</evidence>
<feature type="domain" description="Aldehyde dehydrogenase" evidence="8">
    <location>
        <begin position="12"/>
        <end position="283"/>
    </location>
</feature>
<dbReference type="Pfam" id="PF00171">
    <property type="entry name" value="Aldedh"/>
    <property type="match status" value="2"/>
</dbReference>
<dbReference type="InterPro" id="IPR012134">
    <property type="entry name" value="Glu-5-SA_DH"/>
</dbReference>
<dbReference type="PANTHER" id="PTHR11063">
    <property type="entry name" value="GLUTAMATE SEMIALDEHYDE DEHYDROGENASE"/>
    <property type="match status" value="1"/>
</dbReference>
<dbReference type="GO" id="GO:0004350">
    <property type="term" value="F:glutamate-5-semialdehyde dehydrogenase activity"/>
    <property type="evidence" value="ECO:0007669"/>
    <property type="project" value="UniProtKB-UniRule"/>
</dbReference>
<comment type="pathway">
    <text evidence="1 7">Amino-acid biosynthesis; L-proline biosynthesis; L-glutamate 5-semialdehyde from L-glutamate: step 2/2.</text>
</comment>
<evidence type="ECO:0000256" key="2">
    <source>
        <dbReference type="ARBA" id="ARBA00022605"/>
    </source>
</evidence>
<protein>
    <recommendedName>
        <fullName evidence="7">Gamma-glutamyl phosphate reductase</fullName>
        <shortName evidence="7">GPR</shortName>
        <ecNumber evidence="7">1.2.1.41</ecNumber>
    </recommendedName>
    <alternativeName>
        <fullName evidence="7">Glutamate-5-semialdehyde dehydrogenase</fullName>
    </alternativeName>
    <alternativeName>
        <fullName evidence="7">Glutamyl-gamma-semialdehyde dehydrogenase</fullName>
        <shortName evidence="7">GSA dehydrogenase</shortName>
    </alternativeName>
</protein>
<gene>
    <name evidence="7" type="primary">proA</name>
    <name evidence="9" type="ORF">IAD23_04615</name>
</gene>
<dbReference type="GO" id="GO:0005737">
    <property type="term" value="C:cytoplasm"/>
    <property type="evidence" value="ECO:0007669"/>
    <property type="project" value="UniProtKB-SubCell"/>
</dbReference>
<comment type="catalytic activity">
    <reaction evidence="6 7">
        <text>L-glutamate 5-semialdehyde + phosphate + NADP(+) = L-glutamyl 5-phosphate + NADPH + H(+)</text>
        <dbReference type="Rhea" id="RHEA:19541"/>
        <dbReference type="ChEBI" id="CHEBI:15378"/>
        <dbReference type="ChEBI" id="CHEBI:43474"/>
        <dbReference type="ChEBI" id="CHEBI:57783"/>
        <dbReference type="ChEBI" id="CHEBI:58066"/>
        <dbReference type="ChEBI" id="CHEBI:58274"/>
        <dbReference type="ChEBI" id="CHEBI:58349"/>
        <dbReference type="EC" id="1.2.1.41"/>
    </reaction>
</comment>